<feature type="transmembrane region" description="Helical" evidence="7">
    <location>
        <begin position="211"/>
        <end position="236"/>
    </location>
</feature>
<dbReference type="EMBL" id="QURH01000180">
    <property type="protein sequence ID" value="RFU41857.1"/>
    <property type="molecule type" value="Genomic_DNA"/>
</dbReference>
<dbReference type="AlphaFoldDB" id="A0A372JPB2"/>
<evidence type="ECO:0000256" key="4">
    <source>
        <dbReference type="ARBA" id="ARBA00022692"/>
    </source>
</evidence>
<dbReference type="InterPro" id="IPR050171">
    <property type="entry name" value="MFS_Transporters"/>
</dbReference>
<keyword evidence="4 7" id="KW-0812">Transmembrane</keyword>
<feature type="transmembrane region" description="Helical" evidence="7">
    <location>
        <begin position="242"/>
        <end position="263"/>
    </location>
</feature>
<feature type="transmembrane region" description="Helical" evidence="7">
    <location>
        <begin position="78"/>
        <end position="95"/>
    </location>
</feature>
<reference evidence="8 9" key="1">
    <citation type="submission" date="2018-08" db="EMBL/GenBank/DDBJ databases">
        <title>Actinomadura jelena sp. nov., a novel Actinomycete isolated from soil in Chad.</title>
        <authorList>
            <person name="Shi L."/>
        </authorList>
    </citation>
    <scope>NUCLEOTIDE SEQUENCE [LARGE SCALE GENOMIC DNA]</scope>
    <source>
        <strain evidence="8 9">NEAU-G17</strain>
    </source>
</reference>
<comment type="subcellular location">
    <subcellularLocation>
        <location evidence="1">Cell membrane</location>
        <topology evidence="1">Multi-pass membrane protein</topology>
    </subcellularLocation>
</comment>
<sequence>MNGLLPPAGPARLLALGQLANAVGEGAFYATSALFFTRVVGLSPSEVGVALTVGWGCGMLAGVPLGHLADRRGPRRTTVELALATGAALAGLMSVRSFPLFLLLVSVYACCQGGLNAARQALFAGLVEPARRTVVRAHLQSTLNAGLAVGAGLGGLALTVDTAPAYLTVFGMDAASFVIAALVLRRLPEVAPAAGTSTGGPRLVVLRDRPYAMLMLLSAVMYLNMPILSLGLPLWIVGHTHAPGSVAAVILVVNMLGVVLFQVRVSRRVDGPRGAARASRRAGTLMVAACAVFALSSFPSGAGLAVALLLAGALVQVFAEMAHSASAAELGFGLAPDGRQGQYQGFFSMAPQIARMAGPLVTTSLLIGWGAPGWLLLGGMFLLSGLAVGPVVRIAAREGRGRGAVVAGPVPAAPGMDVAVLEAAATEG</sequence>
<name>A0A372JPB2_9ACTN</name>
<dbReference type="Pfam" id="PF07690">
    <property type="entry name" value="MFS_1"/>
    <property type="match status" value="1"/>
</dbReference>
<dbReference type="RefSeq" id="WP_117357082.1">
    <property type="nucleotide sequence ID" value="NZ_QURH01000180.1"/>
</dbReference>
<evidence type="ECO:0000313" key="8">
    <source>
        <dbReference type="EMBL" id="RFU41857.1"/>
    </source>
</evidence>
<keyword evidence="5 7" id="KW-1133">Transmembrane helix</keyword>
<dbReference type="GO" id="GO:0005886">
    <property type="term" value="C:plasma membrane"/>
    <property type="evidence" value="ECO:0007669"/>
    <property type="project" value="UniProtKB-SubCell"/>
</dbReference>
<keyword evidence="6 7" id="KW-0472">Membrane</keyword>
<evidence type="ECO:0000256" key="5">
    <source>
        <dbReference type="ARBA" id="ARBA00022989"/>
    </source>
</evidence>
<dbReference type="OrthoDB" id="6803299at2"/>
<evidence type="ECO:0000256" key="7">
    <source>
        <dbReference type="SAM" id="Phobius"/>
    </source>
</evidence>
<evidence type="ECO:0000256" key="2">
    <source>
        <dbReference type="ARBA" id="ARBA00022448"/>
    </source>
</evidence>
<evidence type="ECO:0000256" key="3">
    <source>
        <dbReference type="ARBA" id="ARBA00022475"/>
    </source>
</evidence>
<keyword evidence="9" id="KW-1185">Reference proteome</keyword>
<keyword evidence="2" id="KW-0813">Transport</keyword>
<feature type="transmembrane region" description="Helical" evidence="7">
    <location>
        <begin position="284"/>
        <end position="311"/>
    </location>
</feature>
<keyword evidence="3" id="KW-1003">Cell membrane</keyword>
<feature type="transmembrane region" description="Helical" evidence="7">
    <location>
        <begin position="165"/>
        <end position="184"/>
    </location>
</feature>
<evidence type="ECO:0000313" key="9">
    <source>
        <dbReference type="Proteomes" id="UP000261811"/>
    </source>
</evidence>
<dbReference type="SUPFAM" id="SSF103473">
    <property type="entry name" value="MFS general substrate transporter"/>
    <property type="match status" value="1"/>
</dbReference>
<dbReference type="Proteomes" id="UP000261811">
    <property type="component" value="Unassembled WGS sequence"/>
</dbReference>
<evidence type="ECO:0000256" key="6">
    <source>
        <dbReference type="ARBA" id="ARBA00023136"/>
    </source>
</evidence>
<evidence type="ECO:0000256" key="1">
    <source>
        <dbReference type="ARBA" id="ARBA00004651"/>
    </source>
</evidence>
<feature type="transmembrane region" description="Helical" evidence="7">
    <location>
        <begin position="373"/>
        <end position="392"/>
    </location>
</feature>
<accession>A0A372JPB2</accession>
<dbReference type="GO" id="GO:0022857">
    <property type="term" value="F:transmembrane transporter activity"/>
    <property type="evidence" value="ECO:0007669"/>
    <property type="project" value="InterPro"/>
</dbReference>
<dbReference type="PANTHER" id="PTHR23517:SF2">
    <property type="entry name" value="MULTIDRUG RESISTANCE PROTEIN MDTH"/>
    <property type="match status" value="1"/>
</dbReference>
<dbReference type="InterPro" id="IPR036259">
    <property type="entry name" value="MFS_trans_sf"/>
</dbReference>
<dbReference type="InterPro" id="IPR011701">
    <property type="entry name" value="MFS"/>
</dbReference>
<proteinExistence type="predicted"/>
<dbReference type="Gene3D" id="1.20.1250.20">
    <property type="entry name" value="MFS general substrate transporter like domains"/>
    <property type="match status" value="1"/>
</dbReference>
<protein>
    <submittedName>
        <fullName evidence="8">MFS transporter</fullName>
    </submittedName>
</protein>
<dbReference type="PANTHER" id="PTHR23517">
    <property type="entry name" value="RESISTANCE PROTEIN MDTM, PUTATIVE-RELATED-RELATED"/>
    <property type="match status" value="1"/>
</dbReference>
<comment type="caution">
    <text evidence="8">The sequence shown here is derived from an EMBL/GenBank/DDBJ whole genome shotgun (WGS) entry which is preliminary data.</text>
</comment>
<feature type="transmembrane region" description="Helical" evidence="7">
    <location>
        <begin position="47"/>
        <end position="66"/>
    </location>
</feature>
<organism evidence="8 9">
    <name type="scientific">Actinomadura logoneensis</name>
    <dbReference type="NCBI Taxonomy" id="2293572"/>
    <lineage>
        <taxon>Bacteria</taxon>
        <taxon>Bacillati</taxon>
        <taxon>Actinomycetota</taxon>
        <taxon>Actinomycetes</taxon>
        <taxon>Streptosporangiales</taxon>
        <taxon>Thermomonosporaceae</taxon>
        <taxon>Actinomadura</taxon>
    </lineage>
</organism>
<gene>
    <name evidence="8" type="ORF">DZF91_09370</name>
</gene>